<evidence type="ECO:0000256" key="8">
    <source>
        <dbReference type="SAM" id="MobiDB-lite"/>
    </source>
</evidence>
<dbReference type="GO" id="GO:0003677">
    <property type="term" value="F:DNA binding"/>
    <property type="evidence" value="ECO:0007669"/>
    <property type="project" value="UniProtKB-KW"/>
</dbReference>
<reference evidence="10 11" key="1">
    <citation type="submission" date="2006-10" db="EMBL/GenBank/DDBJ databases">
        <title>The Genome Sequence of Batrachochytrium dendrobatidis JEL423.</title>
        <authorList>
            <consortium name="The Broad Institute Genome Sequencing Platform"/>
            <person name="Birren B."/>
            <person name="Lander E."/>
            <person name="Galagan J."/>
            <person name="Cuomo C."/>
            <person name="Devon K."/>
            <person name="Jaffe D."/>
            <person name="Butler J."/>
            <person name="Alvarez P."/>
            <person name="Gnerre S."/>
            <person name="Grabherr M."/>
            <person name="Kleber M."/>
            <person name="Mauceli E."/>
            <person name="Brockman W."/>
            <person name="Young S."/>
            <person name="LaButti K."/>
            <person name="Sykes S."/>
            <person name="DeCaprio D."/>
            <person name="Crawford M."/>
            <person name="Koehrsen M."/>
            <person name="Engels R."/>
            <person name="Montgomery P."/>
            <person name="Pearson M."/>
            <person name="Howarth C."/>
            <person name="Larson L."/>
            <person name="White J."/>
            <person name="O'Leary S."/>
            <person name="Kodira C."/>
            <person name="Zeng Q."/>
            <person name="Yandava C."/>
            <person name="Alvarado L."/>
            <person name="Longcore J."/>
            <person name="James T."/>
        </authorList>
    </citation>
    <scope>NUCLEOTIDE SEQUENCE [LARGE SCALE GENOMIC DNA]</scope>
    <source>
        <strain evidence="10 11">JEL423</strain>
    </source>
</reference>
<evidence type="ECO:0000256" key="9">
    <source>
        <dbReference type="SAM" id="SignalP"/>
    </source>
</evidence>
<proteinExistence type="predicted"/>
<evidence type="ECO:0000256" key="5">
    <source>
        <dbReference type="ARBA" id="ARBA00022833"/>
    </source>
</evidence>
<evidence type="ECO:0000256" key="2">
    <source>
        <dbReference type="ARBA" id="ARBA00022723"/>
    </source>
</evidence>
<sequence>MKLVDIVFVLTAAATTNAILIPANNDGSLQASGTSSQVSGPTNEPNPGTSEYWQSLMDIINSSIFDKDQQQSIDVVDPSTSKLAQEQPIDELGPSISEQDWKVIIDGPDPGIPEDWRDLIDEVNSNIHNQDQQQPIDIAGPSTSKRGRKRPADIAGPSTSKQVRKQPTDIAGPSTSDKYWQSLMNIISLNIPSQDQQQPMIHDRSGNTGSNQVTGLSRRYQKVLDGINQKLEASRIIQKKKRKEYYDHQAIGLEQQSALLMGREIPNSTYNPDTEKQLKKEYEKASRKVYNLRRDLRGFMKKHGLDFEEPELD</sequence>
<dbReference type="EMBL" id="DS022302">
    <property type="protein sequence ID" value="OAJ38620.1"/>
    <property type="molecule type" value="Genomic_DNA"/>
</dbReference>
<dbReference type="GO" id="GO:0008270">
    <property type="term" value="F:zinc ion binding"/>
    <property type="evidence" value="ECO:0007669"/>
    <property type="project" value="UniProtKB-KW"/>
</dbReference>
<dbReference type="Proteomes" id="UP000077115">
    <property type="component" value="Unassembled WGS sequence"/>
</dbReference>
<keyword evidence="7" id="KW-0539">Nucleus</keyword>
<dbReference type="GO" id="GO:0005634">
    <property type="term" value="C:nucleus"/>
    <property type="evidence" value="ECO:0007669"/>
    <property type="project" value="UniProtKB-SubCell"/>
</dbReference>
<evidence type="ECO:0000256" key="1">
    <source>
        <dbReference type="ARBA" id="ARBA00004123"/>
    </source>
</evidence>
<dbReference type="PANTHER" id="PTHR24391:SF18">
    <property type="entry name" value="EG:115C2.6 PROTEIN"/>
    <property type="match status" value="1"/>
</dbReference>
<dbReference type="GO" id="GO:0006355">
    <property type="term" value="P:regulation of DNA-templated transcription"/>
    <property type="evidence" value="ECO:0007669"/>
    <property type="project" value="UniProtKB-ARBA"/>
</dbReference>
<dbReference type="VEuPathDB" id="FungiDB:BDEG_22530"/>
<evidence type="ECO:0000313" key="11">
    <source>
        <dbReference type="Proteomes" id="UP000077115"/>
    </source>
</evidence>
<keyword evidence="3" id="KW-0677">Repeat</keyword>
<evidence type="ECO:0000256" key="3">
    <source>
        <dbReference type="ARBA" id="ARBA00022737"/>
    </source>
</evidence>
<keyword evidence="9" id="KW-0732">Signal</keyword>
<evidence type="ECO:0000256" key="4">
    <source>
        <dbReference type="ARBA" id="ARBA00022771"/>
    </source>
</evidence>
<feature type="signal peptide" evidence="9">
    <location>
        <begin position="1"/>
        <end position="18"/>
    </location>
</feature>
<feature type="region of interest" description="Disordered" evidence="8">
    <location>
        <begin position="29"/>
        <end position="49"/>
    </location>
</feature>
<keyword evidence="2" id="KW-0479">Metal-binding</keyword>
<evidence type="ECO:0000313" key="10">
    <source>
        <dbReference type="EMBL" id="OAJ38620.1"/>
    </source>
</evidence>
<feature type="region of interest" description="Disordered" evidence="8">
    <location>
        <begin position="126"/>
        <end position="175"/>
    </location>
</feature>
<dbReference type="AlphaFoldDB" id="A0A177WGJ3"/>
<feature type="chain" id="PRO_5008077548" evidence="9">
    <location>
        <begin position="19"/>
        <end position="313"/>
    </location>
</feature>
<keyword evidence="6" id="KW-0238">DNA-binding</keyword>
<dbReference type="PANTHER" id="PTHR24391">
    <property type="entry name" value="HISTONE H4 TRANSCRIPTION FACTOR-RELATED"/>
    <property type="match status" value="1"/>
</dbReference>
<evidence type="ECO:0000256" key="6">
    <source>
        <dbReference type="ARBA" id="ARBA00023125"/>
    </source>
</evidence>
<dbReference type="InterPro" id="IPR051574">
    <property type="entry name" value="ZnF_E-box_Homeobox"/>
</dbReference>
<comment type="subcellular location">
    <subcellularLocation>
        <location evidence="1">Nucleus</location>
    </subcellularLocation>
</comment>
<organism evidence="10 11">
    <name type="scientific">Batrachochytrium dendrobatidis (strain JEL423)</name>
    <dbReference type="NCBI Taxonomy" id="403673"/>
    <lineage>
        <taxon>Eukaryota</taxon>
        <taxon>Fungi</taxon>
        <taxon>Fungi incertae sedis</taxon>
        <taxon>Chytridiomycota</taxon>
        <taxon>Chytridiomycota incertae sedis</taxon>
        <taxon>Chytridiomycetes</taxon>
        <taxon>Rhizophydiales</taxon>
        <taxon>Rhizophydiales incertae sedis</taxon>
        <taxon>Batrachochytrium</taxon>
    </lineage>
</organism>
<reference evidence="10 11" key="2">
    <citation type="submission" date="2016-05" db="EMBL/GenBank/DDBJ databases">
        <title>Lineage-specific infection strategies underlie the spectrum of fungal disease in amphibians.</title>
        <authorList>
            <person name="Cuomo C.A."/>
            <person name="Farrer R.A."/>
            <person name="James T."/>
            <person name="Longcore J."/>
            <person name="Birren B."/>
        </authorList>
    </citation>
    <scope>NUCLEOTIDE SEQUENCE [LARGE SCALE GENOMIC DNA]</scope>
    <source>
        <strain evidence="10 11">JEL423</strain>
    </source>
</reference>
<feature type="region of interest" description="Disordered" evidence="8">
    <location>
        <begin position="194"/>
        <end position="213"/>
    </location>
</feature>
<evidence type="ECO:0000256" key="7">
    <source>
        <dbReference type="ARBA" id="ARBA00023242"/>
    </source>
</evidence>
<gene>
    <name evidence="10" type="ORF">BDEG_22530</name>
</gene>
<feature type="compositionally biased region" description="Polar residues" evidence="8">
    <location>
        <begin position="126"/>
        <end position="135"/>
    </location>
</feature>
<protein>
    <submittedName>
        <fullName evidence="10">Uncharacterized protein</fullName>
    </submittedName>
</protein>
<keyword evidence="4" id="KW-0863">Zinc-finger</keyword>
<accession>A0A177WGJ3</accession>
<name>A0A177WGJ3_BATDL</name>
<keyword evidence="5" id="KW-0862">Zinc</keyword>